<keyword evidence="7" id="KW-0653">Protein transport</keyword>
<dbReference type="InterPro" id="IPR035704">
    <property type="entry name" value="SNX8/Mvp1_PX"/>
</dbReference>
<dbReference type="Gene3D" id="3.30.1520.10">
    <property type="entry name" value="Phox-like domain"/>
    <property type="match status" value="1"/>
</dbReference>
<dbReference type="CDD" id="cd06866">
    <property type="entry name" value="PX_SNX8_Mvp1p_like"/>
    <property type="match status" value="1"/>
</dbReference>
<dbReference type="AlphaFoldDB" id="A0A8X7TAF7"/>
<dbReference type="PROSITE" id="PS50195">
    <property type="entry name" value="PX"/>
    <property type="match status" value="1"/>
</dbReference>
<dbReference type="EMBL" id="JABWAB010000005">
    <property type="protein sequence ID" value="KAF6051253.1"/>
    <property type="molecule type" value="Genomic_DNA"/>
</dbReference>
<dbReference type="FunFam" id="3.30.1520.10:FF:000042">
    <property type="entry name" value="Sorting nexin mvp1"/>
    <property type="match status" value="1"/>
</dbReference>
<dbReference type="GO" id="GO:0005768">
    <property type="term" value="C:endosome"/>
    <property type="evidence" value="ECO:0007669"/>
    <property type="project" value="TreeGrafter"/>
</dbReference>
<comment type="caution">
    <text evidence="12">The sequence shown here is derived from an EMBL/GenBank/DDBJ whole genome shotgun (WGS) entry which is preliminary data.</text>
</comment>
<dbReference type="GO" id="GO:0016020">
    <property type="term" value="C:membrane"/>
    <property type="evidence" value="ECO:0007669"/>
    <property type="project" value="UniProtKB-SubCell"/>
</dbReference>
<evidence type="ECO:0000256" key="10">
    <source>
        <dbReference type="SAM" id="MobiDB-lite"/>
    </source>
</evidence>
<dbReference type="OrthoDB" id="10064318at2759"/>
<dbReference type="GO" id="GO:0005829">
    <property type="term" value="C:cytosol"/>
    <property type="evidence" value="ECO:0007669"/>
    <property type="project" value="GOC"/>
</dbReference>
<dbReference type="InterPro" id="IPR036871">
    <property type="entry name" value="PX_dom_sf"/>
</dbReference>
<dbReference type="PANTHER" id="PTHR47554">
    <property type="entry name" value="SORTING NEXIN MVP1"/>
    <property type="match status" value="1"/>
</dbReference>
<evidence type="ECO:0000313" key="12">
    <source>
        <dbReference type="EMBL" id="KAF6051253.1"/>
    </source>
</evidence>
<comment type="subcellular location">
    <subcellularLocation>
        <location evidence="2">Cytoplasm</location>
    </subcellularLocation>
    <subcellularLocation>
        <location evidence="1">Membrane</location>
        <topology evidence="1">Peripheral membrane protein</topology>
        <orientation evidence="1">Cytoplasmic side</orientation>
    </subcellularLocation>
</comment>
<comment type="similarity">
    <text evidence="3">Belongs to the sorting nexin family.</text>
</comment>
<dbReference type="GO" id="GO:0042147">
    <property type="term" value="P:retrograde transport, endosome to Golgi"/>
    <property type="evidence" value="ECO:0007669"/>
    <property type="project" value="InterPro"/>
</dbReference>
<dbReference type="InterPro" id="IPR001683">
    <property type="entry name" value="PX_dom"/>
</dbReference>
<dbReference type="SUPFAM" id="SSF64268">
    <property type="entry name" value="PX domain"/>
    <property type="match status" value="1"/>
</dbReference>
<feature type="region of interest" description="Disordered" evidence="10">
    <location>
        <begin position="1"/>
        <end position="42"/>
    </location>
</feature>
<dbReference type="SMART" id="SM00312">
    <property type="entry name" value="PX"/>
    <property type="match status" value="1"/>
</dbReference>
<evidence type="ECO:0000256" key="7">
    <source>
        <dbReference type="ARBA" id="ARBA00022927"/>
    </source>
</evidence>
<reference evidence="12" key="1">
    <citation type="submission" date="2020-03" db="EMBL/GenBank/DDBJ databases">
        <title>FDA dAtabase for Regulatory Grade micrObial Sequences (FDA-ARGOS): Supporting development and validation of Infectious Disease Dx tests.</title>
        <authorList>
            <person name="Campos J."/>
            <person name="Goldberg B."/>
            <person name="Tallon L."/>
            <person name="Sadzewicz L."/>
            <person name="Vavikolanu K."/>
            <person name="Mehta A."/>
            <person name="Aluvathingal J."/>
            <person name="Nadendla S."/>
            <person name="Nandy P."/>
            <person name="Geyer C."/>
            <person name="Yan Y."/>
            <person name="Sichtig H."/>
        </authorList>
    </citation>
    <scope>NUCLEOTIDE SEQUENCE [LARGE SCALE GENOMIC DNA]</scope>
    <source>
        <strain evidence="12">FDAARGOS_652</strain>
    </source>
</reference>
<protein>
    <recommendedName>
        <fullName evidence="4">Sorting nexin MVP1</fullName>
    </recommendedName>
    <alternativeName>
        <fullName evidence="9">Sorting nexin mvp1</fullName>
    </alternativeName>
</protein>
<accession>A0A8X7TAF7</accession>
<keyword evidence="6" id="KW-0963">Cytoplasm</keyword>
<evidence type="ECO:0000256" key="5">
    <source>
        <dbReference type="ARBA" id="ARBA00022448"/>
    </source>
</evidence>
<evidence type="ECO:0000256" key="8">
    <source>
        <dbReference type="ARBA" id="ARBA00023136"/>
    </source>
</evidence>
<evidence type="ECO:0000256" key="2">
    <source>
        <dbReference type="ARBA" id="ARBA00004496"/>
    </source>
</evidence>
<keyword evidence="5" id="KW-0813">Transport</keyword>
<feature type="domain" description="PX" evidence="11">
    <location>
        <begin position="278"/>
        <end position="400"/>
    </location>
</feature>
<keyword evidence="8" id="KW-0472">Membrane</keyword>
<evidence type="ECO:0000313" key="13">
    <source>
        <dbReference type="Proteomes" id="UP000590412"/>
    </source>
</evidence>
<evidence type="ECO:0000259" key="11">
    <source>
        <dbReference type="PROSITE" id="PS50195"/>
    </source>
</evidence>
<feature type="region of interest" description="Disordered" evidence="10">
    <location>
        <begin position="222"/>
        <end position="256"/>
    </location>
</feature>
<evidence type="ECO:0000256" key="3">
    <source>
        <dbReference type="ARBA" id="ARBA00010883"/>
    </source>
</evidence>
<feature type="compositionally biased region" description="Basic and acidic residues" evidence="10">
    <location>
        <begin position="222"/>
        <end position="232"/>
    </location>
</feature>
<evidence type="ECO:0000256" key="9">
    <source>
        <dbReference type="ARBA" id="ARBA00072009"/>
    </source>
</evidence>
<evidence type="ECO:0000256" key="6">
    <source>
        <dbReference type="ARBA" id="ARBA00022490"/>
    </source>
</evidence>
<feature type="region of interest" description="Disordered" evidence="10">
    <location>
        <begin position="55"/>
        <end position="76"/>
    </location>
</feature>
<dbReference type="GO" id="GO:0006623">
    <property type="term" value="P:protein targeting to vacuole"/>
    <property type="evidence" value="ECO:0007669"/>
    <property type="project" value="TreeGrafter"/>
</dbReference>
<evidence type="ECO:0000256" key="1">
    <source>
        <dbReference type="ARBA" id="ARBA00004287"/>
    </source>
</evidence>
<gene>
    <name evidence="12" type="ORF">FOB60_003921</name>
</gene>
<dbReference type="Proteomes" id="UP000590412">
    <property type="component" value="Unassembled WGS sequence"/>
</dbReference>
<dbReference type="PANTHER" id="PTHR47554:SF1">
    <property type="entry name" value="SORTING NEXIN MVP1"/>
    <property type="match status" value="1"/>
</dbReference>
<dbReference type="Pfam" id="PF19566">
    <property type="entry name" value="Snx8_BAR_dom"/>
    <property type="match status" value="1"/>
</dbReference>
<organism evidence="12 13">
    <name type="scientific">Candida parapsilosis</name>
    <name type="common">Yeast</name>
    <dbReference type="NCBI Taxonomy" id="5480"/>
    <lineage>
        <taxon>Eukaryota</taxon>
        <taxon>Fungi</taxon>
        <taxon>Dikarya</taxon>
        <taxon>Ascomycota</taxon>
        <taxon>Saccharomycotina</taxon>
        <taxon>Pichiomycetes</taxon>
        <taxon>Debaryomycetaceae</taxon>
        <taxon>Candida/Lodderomyces clade</taxon>
        <taxon>Candida</taxon>
    </lineage>
</organism>
<dbReference type="InterPro" id="IPR028662">
    <property type="entry name" value="SNX8/Mvp1"/>
</dbReference>
<dbReference type="InterPro" id="IPR045734">
    <property type="entry name" value="Snx8_BAR_dom"/>
</dbReference>
<dbReference type="CDD" id="cd07597">
    <property type="entry name" value="BAR_SNX8"/>
    <property type="match status" value="1"/>
</dbReference>
<sequence>MSGSIFNTGEEEDPWSSTAGWNDTDTKPIVKSPIPSLSPTPYQSTYLTSSELLNQTRAGDNGPSGASGNSRPSISMSNVPASYESIRSHLVNKITTINDFEFYILDKLIELQYLTNYQKTKLLDIVYDNDLIPVTLAQNFYQILGLIALEIDVPGSGDFVTLQFKLNNLPELPQQFVKLIKREDANDEAINDPLRANTSRANDVNIEDVDATTADWNQRGKIDPVLTDHSDSQHQLLGDNSNKDDGDDDGDGVSPQDASYIEKYIEDVRDEFKPLVLDDTPVKIKELPEKEGLLFKHINYIITHNLVLGQGSGGGSSGQKKVIRRYSDFAWLLEYLLQKYPFRVIPGLPPKKFTVGASPDSQFLQRRRRGLHRFLNQLVKHPVFKQEPIVQSFLTVPSDLTTWKKQAKIDYSIEFKGQKIQTVFINTIWPAISQEFLRDWAQAEQNIRNLIEKWTKLVILVERYERRQQQMSFDNQKFVEILNQFKRLDTTVYPQDQNAMLQNNDIDGINSGLTLIGDSYTKSSQAIVDDSYTINTKTLEKLKNYMDYLYSFLELFERSKQLSNNQIDMLNKRIKENELNFKKLTNGPTNGKEVELNKLRQSIINDKQEIFQQLNRDWLIKQCCFKEYVMFQETQYLISEVWVEWCKSRHKLQEKLFNLSESLSTELINDMPISR</sequence>
<evidence type="ECO:0000256" key="4">
    <source>
        <dbReference type="ARBA" id="ARBA00014268"/>
    </source>
</evidence>
<proteinExistence type="inferred from homology"/>
<name>A0A8X7TAF7_CANPA</name>
<dbReference type="GO" id="GO:0032266">
    <property type="term" value="F:phosphatidylinositol-3-phosphate binding"/>
    <property type="evidence" value="ECO:0007669"/>
    <property type="project" value="TreeGrafter"/>
</dbReference>
<dbReference type="Pfam" id="PF00787">
    <property type="entry name" value="PX"/>
    <property type="match status" value="1"/>
</dbReference>